<dbReference type="AlphaFoldDB" id="R8W4D2"/>
<keyword evidence="2" id="KW-1185">Reference proteome</keyword>
<reference evidence="1 2" key="1">
    <citation type="submission" date="2013-01" db="EMBL/GenBank/DDBJ databases">
        <title>The Genome Sequence of Butyricicoccus pullicaecorum 1.2.</title>
        <authorList>
            <consortium name="The Broad Institute Genome Sequencing Platform"/>
            <person name="Earl A."/>
            <person name="Ward D."/>
            <person name="Feldgarden M."/>
            <person name="Gevers D."/>
            <person name="Van Immerseel F."/>
            <person name="Eeckhaut V."/>
            <person name="Walker B."/>
            <person name="Young S.K."/>
            <person name="Zeng Q."/>
            <person name="Gargeya S."/>
            <person name="Fitzgerald M."/>
            <person name="Haas B."/>
            <person name="Abouelleil A."/>
            <person name="Alvarado L."/>
            <person name="Arachchi H.M."/>
            <person name="Berlin A.M."/>
            <person name="Chapman S.B."/>
            <person name="Dewar J."/>
            <person name="Goldberg J."/>
            <person name="Griggs A."/>
            <person name="Gujja S."/>
            <person name="Hansen M."/>
            <person name="Howarth C."/>
            <person name="Imamovic A."/>
            <person name="Larimer J."/>
            <person name="McCowan C."/>
            <person name="Murphy C."/>
            <person name="Neiman D."/>
            <person name="Pearson M."/>
            <person name="Priest M."/>
            <person name="Roberts A."/>
            <person name="Saif S."/>
            <person name="Shea T."/>
            <person name="Sisk P."/>
            <person name="Sykes S."/>
            <person name="Wortman J."/>
            <person name="Nusbaum C."/>
            <person name="Birren B."/>
        </authorList>
    </citation>
    <scope>NUCLEOTIDE SEQUENCE [LARGE SCALE GENOMIC DNA]</scope>
    <source>
        <strain evidence="1 2">1.2</strain>
    </source>
</reference>
<dbReference type="EMBL" id="AQOB01000002">
    <property type="protein sequence ID" value="EOQ39564.1"/>
    <property type="molecule type" value="Genomic_DNA"/>
</dbReference>
<evidence type="ECO:0000313" key="1">
    <source>
        <dbReference type="EMBL" id="EOQ39564.1"/>
    </source>
</evidence>
<sequence>MTGFHQIERSYPDQTVTDCFRVVRKLDSLEDGEGNCYDWYEIDRHYRFTDKTGPVAQQLVESTAALEDALCEYDELAGARMGEIEDALCEQDDANDVRISAVEDAVCEIDAIISTISEGGTINEQNLG</sequence>
<dbReference type="HOGENOM" id="CLU_1955535_0_0_9"/>
<accession>R8W4D2</accession>
<name>R8W4D2_9FIRM</name>
<proteinExistence type="predicted"/>
<dbReference type="Proteomes" id="UP000013981">
    <property type="component" value="Unassembled WGS sequence"/>
</dbReference>
<dbReference type="PATRIC" id="fig|1203606.4.peg.237"/>
<comment type="caution">
    <text evidence="1">The sequence shown here is derived from an EMBL/GenBank/DDBJ whole genome shotgun (WGS) entry which is preliminary data.</text>
</comment>
<organism evidence="1 2">
    <name type="scientific">Butyricicoccus pullicaecorum 1.2</name>
    <dbReference type="NCBI Taxonomy" id="1203606"/>
    <lineage>
        <taxon>Bacteria</taxon>
        <taxon>Bacillati</taxon>
        <taxon>Bacillota</taxon>
        <taxon>Clostridia</taxon>
        <taxon>Eubacteriales</taxon>
        <taxon>Butyricicoccaceae</taxon>
        <taxon>Butyricicoccus</taxon>
    </lineage>
</organism>
<evidence type="ECO:0000313" key="2">
    <source>
        <dbReference type="Proteomes" id="UP000013981"/>
    </source>
</evidence>
<protein>
    <submittedName>
        <fullName evidence="1">Uncharacterized protein</fullName>
    </submittedName>
</protein>
<gene>
    <name evidence="1" type="ORF">HMPREF1526_00258</name>
</gene>